<gene>
    <name evidence="2" type="ORF">CDL15_Pgr022976</name>
</gene>
<protein>
    <submittedName>
        <fullName evidence="2">Uncharacterized protein</fullName>
    </submittedName>
</protein>
<keyword evidence="1" id="KW-0732">Signal</keyword>
<organism evidence="2 3">
    <name type="scientific">Punica granatum</name>
    <name type="common">Pomegranate</name>
    <dbReference type="NCBI Taxonomy" id="22663"/>
    <lineage>
        <taxon>Eukaryota</taxon>
        <taxon>Viridiplantae</taxon>
        <taxon>Streptophyta</taxon>
        <taxon>Embryophyta</taxon>
        <taxon>Tracheophyta</taxon>
        <taxon>Spermatophyta</taxon>
        <taxon>Magnoliopsida</taxon>
        <taxon>eudicotyledons</taxon>
        <taxon>Gunneridae</taxon>
        <taxon>Pentapetalae</taxon>
        <taxon>rosids</taxon>
        <taxon>malvids</taxon>
        <taxon>Myrtales</taxon>
        <taxon>Lythraceae</taxon>
        <taxon>Punica</taxon>
    </lineage>
</organism>
<feature type="signal peptide" evidence="1">
    <location>
        <begin position="1"/>
        <end position="28"/>
    </location>
</feature>
<evidence type="ECO:0000313" key="2">
    <source>
        <dbReference type="EMBL" id="OWM79564.1"/>
    </source>
</evidence>
<reference evidence="3" key="1">
    <citation type="journal article" date="2017" name="Plant J.">
        <title>The pomegranate (Punica granatum L.) genome and the genomics of punicalagin biosynthesis.</title>
        <authorList>
            <person name="Qin G."/>
            <person name="Xu C."/>
            <person name="Ming R."/>
            <person name="Tang H."/>
            <person name="Guyot R."/>
            <person name="Kramer E.M."/>
            <person name="Hu Y."/>
            <person name="Yi X."/>
            <person name="Qi Y."/>
            <person name="Xu X."/>
            <person name="Gao Z."/>
            <person name="Pan H."/>
            <person name="Jian J."/>
            <person name="Tian Y."/>
            <person name="Yue Z."/>
            <person name="Xu Y."/>
        </authorList>
    </citation>
    <scope>NUCLEOTIDE SEQUENCE [LARGE SCALE GENOMIC DNA]</scope>
    <source>
        <strain evidence="3">cv. Dabenzi</strain>
    </source>
</reference>
<proteinExistence type="predicted"/>
<feature type="chain" id="PRO_5013030326" evidence="1">
    <location>
        <begin position="29"/>
        <end position="75"/>
    </location>
</feature>
<name>A0A218X3S0_PUNGR</name>
<dbReference type="EMBL" id="MTKT01002440">
    <property type="protein sequence ID" value="OWM79564.1"/>
    <property type="molecule type" value="Genomic_DNA"/>
</dbReference>
<dbReference type="Proteomes" id="UP000197138">
    <property type="component" value="Unassembled WGS sequence"/>
</dbReference>
<sequence length="75" mass="8008">MASRSGCSCFFFVFFFIVSLIHWFHAQAVSLPSTFLLPVTKDASSLQYGPVAILRVPSPLSSISAAPSSGPPTMT</sequence>
<accession>A0A218X3S0</accession>
<evidence type="ECO:0000256" key="1">
    <source>
        <dbReference type="SAM" id="SignalP"/>
    </source>
</evidence>
<evidence type="ECO:0000313" key="3">
    <source>
        <dbReference type="Proteomes" id="UP000197138"/>
    </source>
</evidence>
<dbReference type="AlphaFoldDB" id="A0A218X3S0"/>
<comment type="caution">
    <text evidence="2">The sequence shown here is derived from an EMBL/GenBank/DDBJ whole genome shotgun (WGS) entry which is preliminary data.</text>
</comment>